<proteinExistence type="predicted"/>
<dbReference type="CDD" id="cd18186">
    <property type="entry name" value="BTB_POZ_ZBTB_KLHL-like"/>
    <property type="match status" value="1"/>
</dbReference>
<evidence type="ECO:0000313" key="4">
    <source>
        <dbReference type="Proteomes" id="UP000623467"/>
    </source>
</evidence>
<protein>
    <submittedName>
        <fullName evidence="3">PWWP domain-containing protein</fullName>
    </submittedName>
</protein>
<feature type="region of interest" description="Disordered" evidence="1">
    <location>
        <begin position="1"/>
        <end position="23"/>
    </location>
</feature>
<reference evidence="3" key="1">
    <citation type="submission" date="2020-05" db="EMBL/GenBank/DDBJ databases">
        <title>Mycena genomes resolve the evolution of fungal bioluminescence.</title>
        <authorList>
            <person name="Tsai I.J."/>
        </authorList>
    </citation>
    <scope>NUCLEOTIDE SEQUENCE</scope>
    <source>
        <strain evidence="3">160909Yilan</strain>
    </source>
</reference>
<organism evidence="3 4">
    <name type="scientific">Mycena sanguinolenta</name>
    <dbReference type="NCBI Taxonomy" id="230812"/>
    <lineage>
        <taxon>Eukaryota</taxon>
        <taxon>Fungi</taxon>
        <taxon>Dikarya</taxon>
        <taxon>Basidiomycota</taxon>
        <taxon>Agaricomycotina</taxon>
        <taxon>Agaricomycetes</taxon>
        <taxon>Agaricomycetidae</taxon>
        <taxon>Agaricales</taxon>
        <taxon>Marasmiineae</taxon>
        <taxon>Mycenaceae</taxon>
        <taxon>Mycena</taxon>
    </lineage>
</organism>
<dbReference type="EMBL" id="JACAZH010000008">
    <property type="protein sequence ID" value="KAF7360835.1"/>
    <property type="molecule type" value="Genomic_DNA"/>
</dbReference>
<name>A0A8H7D467_9AGAR</name>
<dbReference type="InterPro" id="IPR000210">
    <property type="entry name" value="BTB/POZ_dom"/>
</dbReference>
<dbReference type="InterPro" id="IPR011333">
    <property type="entry name" value="SKP1/BTB/POZ_sf"/>
</dbReference>
<evidence type="ECO:0000313" key="3">
    <source>
        <dbReference type="EMBL" id="KAF7360835.1"/>
    </source>
</evidence>
<dbReference type="Gene3D" id="3.30.710.10">
    <property type="entry name" value="Potassium Channel Kv1.1, Chain A"/>
    <property type="match status" value="1"/>
</dbReference>
<evidence type="ECO:0000259" key="2">
    <source>
        <dbReference type="PROSITE" id="PS50097"/>
    </source>
</evidence>
<dbReference type="Pfam" id="PF00651">
    <property type="entry name" value="BTB"/>
    <property type="match status" value="1"/>
</dbReference>
<dbReference type="AlphaFoldDB" id="A0A8H7D467"/>
<dbReference type="Proteomes" id="UP000623467">
    <property type="component" value="Unassembled WGS sequence"/>
</dbReference>
<gene>
    <name evidence="3" type="ORF">MSAN_01112900</name>
</gene>
<dbReference type="PROSITE" id="PS50097">
    <property type="entry name" value="BTB"/>
    <property type="match status" value="1"/>
</dbReference>
<evidence type="ECO:0000256" key="1">
    <source>
        <dbReference type="SAM" id="MobiDB-lite"/>
    </source>
</evidence>
<comment type="caution">
    <text evidence="3">The sequence shown here is derived from an EMBL/GenBank/DDBJ whole genome shotgun (WGS) entry which is preliminary data.</text>
</comment>
<feature type="region of interest" description="Disordered" evidence="1">
    <location>
        <begin position="341"/>
        <end position="362"/>
    </location>
</feature>
<dbReference type="SUPFAM" id="SSF54695">
    <property type="entry name" value="POZ domain"/>
    <property type="match status" value="1"/>
</dbReference>
<keyword evidence="4" id="KW-1185">Reference proteome</keyword>
<dbReference type="OrthoDB" id="3157337at2759"/>
<accession>A0A8H7D467</accession>
<sequence length="483" mass="55600">MSTAEAVEESRTSSESPVQDPDYHFTNGDTIVRVENTLFKIHKYRLIHNSRILEGMFGSPFLADDAPLVLHGEMAEKFRFVLKYIYAPPTEVQIDGIRISALREIIYFTKFAHKYEMDKWKDWGLLVLTRLLVDFNVVPVRYLSVLYLLYHHVGDYPARDRVMKRWRSVMAAGTHSTVAILEAADECNDKAALSEIYCVLIRRCKNGADIFHPRPLAQDGVGPLHLRRIISGCTSLSLSWNRLYGNNVPLPFQPPAAQCEAQYAPERHQQECIPHYRGQWTKAISEAERRYPCITQMSERLCAVGRNLLQNPGKACFDHFARQLDEHLRRESEYLFMKHFFPEPDDDDEENDSSRVDGDTDPEATQMREWRHKLQKAFLSQSQPVKAEEMPPADQLFAALEGYTDMTVRSLADSKIGKVMRHIQRLDAEKVPRDAEFHFRERAKALADKWEEMFAKQNMLAADHSVSAGDNLNETAEHERGCL</sequence>
<feature type="domain" description="BTB" evidence="2">
    <location>
        <begin position="28"/>
        <end position="94"/>
    </location>
</feature>